<protein>
    <recommendedName>
        <fullName evidence="3">RNase H type-1 domain-containing protein</fullName>
    </recommendedName>
</protein>
<dbReference type="AlphaFoldDB" id="A0A7J9M271"/>
<sequence>MLHDRVVDRILIQTNSLERWVIRHILKEANHIADRIIKMVYVDLKGLNVMEITPMELLEAQDSDKASGAFDIVSLA</sequence>
<gene>
    <name evidence="1" type="ORF">Goshw_009163</name>
</gene>
<keyword evidence="2" id="KW-1185">Reference proteome</keyword>
<dbReference type="EMBL" id="JABFAF010000009">
    <property type="protein sequence ID" value="MBA0865114.1"/>
    <property type="molecule type" value="Genomic_DNA"/>
</dbReference>
<proteinExistence type="predicted"/>
<dbReference type="OrthoDB" id="995500at2759"/>
<organism evidence="1 2">
    <name type="scientific">Gossypium schwendimanii</name>
    <name type="common">Cotton</name>
    <dbReference type="NCBI Taxonomy" id="34291"/>
    <lineage>
        <taxon>Eukaryota</taxon>
        <taxon>Viridiplantae</taxon>
        <taxon>Streptophyta</taxon>
        <taxon>Embryophyta</taxon>
        <taxon>Tracheophyta</taxon>
        <taxon>Spermatophyta</taxon>
        <taxon>Magnoliopsida</taxon>
        <taxon>eudicotyledons</taxon>
        <taxon>Gunneridae</taxon>
        <taxon>Pentapetalae</taxon>
        <taxon>rosids</taxon>
        <taxon>malvids</taxon>
        <taxon>Malvales</taxon>
        <taxon>Malvaceae</taxon>
        <taxon>Malvoideae</taxon>
        <taxon>Gossypium</taxon>
    </lineage>
</organism>
<comment type="caution">
    <text evidence="1">The sequence shown here is derived from an EMBL/GenBank/DDBJ whole genome shotgun (WGS) entry which is preliminary data.</text>
</comment>
<evidence type="ECO:0000313" key="1">
    <source>
        <dbReference type="EMBL" id="MBA0865114.1"/>
    </source>
</evidence>
<evidence type="ECO:0000313" key="2">
    <source>
        <dbReference type="Proteomes" id="UP000593576"/>
    </source>
</evidence>
<accession>A0A7J9M271</accession>
<reference evidence="1 2" key="1">
    <citation type="journal article" date="2019" name="Genome Biol. Evol.">
        <title>Insights into the evolution of the New World diploid cottons (Gossypium, subgenus Houzingenia) based on genome sequencing.</title>
        <authorList>
            <person name="Grover C.E."/>
            <person name="Arick M.A. 2nd"/>
            <person name="Thrash A."/>
            <person name="Conover J.L."/>
            <person name="Sanders W.S."/>
            <person name="Peterson D.G."/>
            <person name="Frelichowski J.E."/>
            <person name="Scheffler J.A."/>
            <person name="Scheffler B.E."/>
            <person name="Wendel J.F."/>
        </authorList>
    </citation>
    <scope>NUCLEOTIDE SEQUENCE [LARGE SCALE GENOMIC DNA]</scope>
    <source>
        <strain evidence="1">1</strain>
        <tissue evidence="1">Leaf</tissue>
    </source>
</reference>
<evidence type="ECO:0008006" key="3">
    <source>
        <dbReference type="Google" id="ProtNLM"/>
    </source>
</evidence>
<name>A0A7J9M271_GOSSC</name>
<dbReference type="Proteomes" id="UP000593576">
    <property type="component" value="Unassembled WGS sequence"/>
</dbReference>